<organism evidence="2 3">
    <name type="scientific">Stephania japonica</name>
    <dbReference type="NCBI Taxonomy" id="461633"/>
    <lineage>
        <taxon>Eukaryota</taxon>
        <taxon>Viridiplantae</taxon>
        <taxon>Streptophyta</taxon>
        <taxon>Embryophyta</taxon>
        <taxon>Tracheophyta</taxon>
        <taxon>Spermatophyta</taxon>
        <taxon>Magnoliopsida</taxon>
        <taxon>Ranunculales</taxon>
        <taxon>Menispermaceae</taxon>
        <taxon>Menispermoideae</taxon>
        <taxon>Cissampelideae</taxon>
        <taxon>Stephania</taxon>
    </lineage>
</organism>
<accession>A0AAP0PGZ5</accession>
<name>A0AAP0PGZ5_9MAGN</name>
<evidence type="ECO:0000256" key="1">
    <source>
        <dbReference type="SAM" id="MobiDB-lite"/>
    </source>
</evidence>
<dbReference type="PANTHER" id="PTHR35750">
    <property type="entry name" value="PHOSPHOLIPID HYDROPEROXIDE GLUTATHIONE PEROXIDASE"/>
    <property type="match status" value="1"/>
</dbReference>
<dbReference type="EMBL" id="JBBNAE010000002">
    <property type="protein sequence ID" value="KAK9144488.1"/>
    <property type="molecule type" value="Genomic_DNA"/>
</dbReference>
<evidence type="ECO:0000313" key="2">
    <source>
        <dbReference type="EMBL" id="KAK9144488.1"/>
    </source>
</evidence>
<gene>
    <name evidence="2" type="ORF">Sjap_004391</name>
</gene>
<comment type="caution">
    <text evidence="2">The sequence shown here is derived from an EMBL/GenBank/DDBJ whole genome shotgun (WGS) entry which is preliminary data.</text>
</comment>
<reference evidence="2 3" key="1">
    <citation type="submission" date="2024-01" db="EMBL/GenBank/DDBJ databases">
        <title>Genome assemblies of Stephania.</title>
        <authorList>
            <person name="Yang L."/>
        </authorList>
    </citation>
    <scope>NUCLEOTIDE SEQUENCE [LARGE SCALE GENOMIC DNA]</scope>
    <source>
        <strain evidence="2">QJT</strain>
        <tissue evidence="2">Leaf</tissue>
    </source>
</reference>
<keyword evidence="3" id="KW-1185">Reference proteome</keyword>
<feature type="region of interest" description="Disordered" evidence="1">
    <location>
        <begin position="80"/>
        <end position="105"/>
    </location>
</feature>
<feature type="compositionally biased region" description="Basic and acidic residues" evidence="1">
    <location>
        <begin position="80"/>
        <end position="102"/>
    </location>
</feature>
<proteinExistence type="predicted"/>
<dbReference type="AlphaFoldDB" id="A0AAP0PGZ5"/>
<dbReference type="PANTHER" id="PTHR35750:SF1">
    <property type="entry name" value="PHOSPHOLIPID HYDROPEROXIDE GLUTATHIONE PEROXIDASE"/>
    <property type="match status" value="1"/>
</dbReference>
<protein>
    <submittedName>
        <fullName evidence="2">Uncharacterized protein</fullName>
    </submittedName>
</protein>
<evidence type="ECO:0000313" key="3">
    <source>
        <dbReference type="Proteomes" id="UP001417504"/>
    </source>
</evidence>
<sequence>MCAKSEVKKKKKKKKVDFSKVSFWSSFENVFKGGVLARSLAGFDSGDLTRRIAGILGLSRDEPHVANDEDDEIVVVDHENDHHGHQEQPRQGQRGELEELRRSSRKGFSVKAPVAVDRGPVLTPSLLGDGGVQGLRWYAQRLKIDEDGDVADEFFDEVLPDISSLSSNTDNHQRPPRKLKVKCSTQPAIVRKQMVAVDGRIHHGVEYQGRLQWV</sequence>
<dbReference type="Proteomes" id="UP001417504">
    <property type="component" value="Unassembled WGS sequence"/>
</dbReference>